<gene>
    <name evidence="1" type="ORF">BUALT_Bualt06G0041600</name>
</gene>
<accession>A0AAV6XCS8</accession>
<organism evidence="1 2">
    <name type="scientific">Buddleja alternifolia</name>
    <dbReference type="NCBI Taxonomy" id="168488"/>
    <lineage>
        <taxon>Eukaryota</taxon>
        <taxon>Viridiplantae</taxon>
        <taxon>Streptophyta</taxon>
        <taxon>Embryophyta</taxon>
        <taxon>Tracheophyta</taxon>
        <taxon>Spermatophyta</taxon>
        <taxon>Magnoliopsida</taxon>
        <taxon>eudicotyledons</taxon>
        <taxon>Gunneridae</taxon>
        <taxon>Pentapetalae</taxon>
        <taxon>asterids</taxon>
        <taxon>lamiids</taxon>
        <taxon>Lamiales</taxon>
        <taxon>Scrophulariaceae</taxon>
        <taxon>Buddlejeae</taxon>
        <taxon>Buddleja</taxon>
    </lineage>
</organism>
<keyword evidence="2" id="KW-1185">Reference proteome</keyword>
<evidence type="ECO:0000313" key="2">
    <source>
        <dbReference type="Proteomes" id="UP000826271"/>
    </source>
</evidence>
<protein>
    <submittedName>
        <fullName evidence="1">Uncharacterized protein</fullName>
    </submittedName>
</protein>
<name>A0AAV6XCS8_9LAMI</name>
<reference evidence="1" key="1">
    <citation type="submission" date="2019-10" db="EMBL/GenBank/DDBJ databases">
        <authorList>
            <person name="Zhang R."/>
            <person name="Pan Y."/>
            <person name="Wang J."/>
            <person name="Ma R."/>
            <person name="Yu S."/>
        </authorList>
    </citation>
    <scope>NUCLEOTIDE SEQUENCE</scope>
    <source>
        <strain evidence="1">LA-IB0</strain>
        <tissue evidence="1">Leaf</tissue>
    </source>
</reference>
<evidence type="ECO:0000313" key="1">
    <source>
        <dbReference type="EMBL" id="KAG8380684.1"/>
    </source>
</evidence>
<dbReference type="AlphaFoldDB" id="A0AAV6XCS8"/>
<proteinExistence type="predicted"/>
<dbReference type="Proteomes" id="UP000826271">
    <property type="component" value="Unassembled WGS sequence"/>
</dbReference>
<sequence length="90" mass="9994">MTRSRCSRRVAWGRFSYAQAKDNGSYPHMSEFDNLNDFSVPNPSGEQFVLGDSSVSEHAKVPPSLSIVEELELRLGVGQVMKSIGDTYLL</sequence>
<dbReference type="EMBL" id="WHWC01000006">
    <property type="protein sequence ID" value="KAG8380684.1"/>
    <property type="molecule type" value="Genomic_DNA"/>
</dbReference>
<comment type="caution">
    <text evidence="1">The sequence shown here is derived from an EMBL/GenBank/DDBJ whole genome shotgun (WGS) entry which is preliminary data.</text>
</comment>